<reference evidence="1" key="1">
    <citation type="submission" date="2013-05" db="EMBL/GenBank/DDBJ databases">
        <authorList>
            <person name="Yim A.K.Y."/>
            <person name="Chan T.F."/>
            <person name="Ji K.M."/>
            <person name="Liu X.Y."/>
            <person name="Zhou J.W."/>
            <person name="Li R.Q."/>
            <person name="Yang K.Y."/>
            <person name="Li J."/>
            <person name="Li M."/>
            <person name="Law P.T.W."/>
            <person name="Wu Y.L."/>
            <person name="Cai Z.L."/>
            <person name="Qin H."/>
            <person name="Bao Y."/>
            <person name="Leung R.K.K."/>
            <person name="Ng P.K.S."/>
            <person name="Zou J."/>
            <person name="Zhong X.J."/>
            <person name="Ran P.X."/>
            <person name="Zhong N.S."/>
            <person name="Liu Z.G."/>
            <person name="Tsui S.K.W."/>
        </authorList>
    </citation>
    <scope>NUCLEOTIDE SEQUENCE</scope>
    <source>
        <strain evidence="1">Derf</strain>
        <tissue evidence="1">Whole organism</tissue>
    </source>
</reference>
<dbReference type="Proteomes" id="UP000790347">
    <property type="component" value="Unassembled WGS sequence"/>
</dbReference>
<proteinExistence type="predicted"/>
<name>A0A922L669_DERFA</name>
<comment type="caution">
    <text evidence="1">The sequence shown here is derived from an EMBL/GenBank/DDBJ whole genome shotgun (WGS) entry which is preliminary data.</text>
</comment>
<reference evidence="1" key="2">
    <citation type="journal article" date="2022" name="Res Sq">
        <title>Comparative Genomics Reveals Insights into the Divergent Evolution of Astigmatic Mites and Household Pest Adaptations.</title>
        <authorList>
            <person name="Xiong Q."/>
            <person name="Wan A.T.-Y."/>
            <person name="Liu X.-Y."/>
            <person name="Fung C.S.-H."/>
            <person name="Xiao X."/>
            <person name="Malainual N."/>
            <person name="Hou J."/>
            <person name="Wang L."/>
            <person name="Wang M."/>
            <person name="Yang K."/>
            <person name="Cui Y."/>
            <person name="Leung E."/>
            <person name="Nong W."/>
            <person name="Shin S.-K."/>
            <person name="Au S."/>
            <person name="Jeong K.Y."/>
            <person name="Chew F.T."/>
            <person name="Hui J."/>
            <person name="Leung T.F."/>
            <person name="Tungtrongchitr A."/>
            <person name="Zhong N."/>
            <person name="Liu Z."/>
            <person name="Tsui S."/>
        </authorList>
    </citation>
    <scope>NUCLEOTIDE SEQUENCE</scope>
    <source>
        <strain evidence="1">Derf</strain>
        <tissue evidence="1">Whole organism</tissue>
    </source>
</reference>
<protein>
    <submittedName>
        <fullName evidence="1">Uncharacterized protein</fullName>
    </submittedName>
</protein>
<gene>
    <name evidence="1" type="ORF">DERF_005056</name>
</gene>
<dbReference type="EMBL" id="ASGP02000002">
    <property type="protein sequence ID" value="KAH9521394.1"/>
    <property type="molecule type" value="Genomic_DNA"/>
</dbReference>
<evidence type="ECO:0000313" key="1">
    <source>
        <dbReference type="EMBL" id="KAH9521394.1"/>
    </source>
</evidence>
<accession>A0A922L669</accession>
<organism evidence="1 2">
    <name type="scientific">Dermatophagoides farinae</name>
    <name type="common">American house dust mite</name>
    <dbReference type="NCBI Taxonomy" id="6954"/>
    <lineage>
        <taxon>Eukaryota</taxon>
        <taxon>Metazoa</taxon>
        <taxon>Ecdysozoa</taxon>
        <taxon>Arthropoda</taxon>
        <taxon>Chelicerata</taxon>
        <taxon>Arachnida</taxon>
        <taxon>Acari</taxon>
        <taxon>Acariformes</taxon>
        <taxon>Sarcoptiformes</taxon>
        <taxon>Astigmata</taxon>
        <taxon>Psoroptidia</taxon>
        <taxon>Analgoidea</taxon>
        <taxon>Pyroglyphidae</taxon>
        <taxon>Dermatophagoidinae</taxon>
        <taxon>Dermatophagoides</taxon>
    </lineage>
</organism>
<keyword evidence="2" id="KW-1185">Reference proteome</keyword>
<evidence type="ECO:0000313" key="2">
    <source>
        <dbReference type="Proteomes" id="UP000790347"/>
    </source>
</evidence>
<dbReference type="AlphaFoldDB" id="A0A922L669"/>
<sequence>MIPKPGRPTYDKSNQSVFSRFLAKALEAVRANRIIKATWKRTVRISLPIRFHAMSLNRTCVAEIENQN</sequence>